<dbReference type="InterPro" id="IPR009057">
    <property type="entry name" value="Homeodomain-like_sf"/>
</dbReference>
<accession>A0A3N2C3U2</accession>
<dbReference type="PRINTS" id="PR00455">
    <property type="entry name" value="HTHTETR"/>
</dbReference>
<dbReference type="Proteomes" id="UP000266915">
    <property type="component" value="Unassembled WGS sequence"/>
</dbReference>
<reference evidence="6 7" key="1">
    <citation type="submission" date="2018-11" db="EMBL/GenBank/DDBJ databases">
        <title>Sequencing the genomes of 1000 actinobacteria strains.</title>
        <authorList>
            <person name="Klenk H.-P."/>
        </authorList>
    </citation>
    <scope>NUCLEOTIDE SEQUENCE [LARGE SCALE GENOMIC DNA]</scope>
    <source>
        <strain evidence="6 7">DSM 14012</strain>
    </source>
</reference>
<keyword evidence="3" id="KW-0804">Transcription</keyword>
<dbReference type="InterPro" id="IPR036271">
    <property type="entry name" value="Tet_transcr_reg_TetR-rel_C_sf"/>
</dbReference>
<dbReference type="EMBL" id="RKHL01000001">
    <property type="protein sequence ID" value="ROR82185.1"/>
    <property type="molecule type" value="Genomic_DNA"/>
</dbReference>
<dbReference type="InterPro" id="IPR001647">
    <property type="entry name" value="HTH_TetR"/>
</dbReference>
<evidence type="ECO:0000256" key="4">
    <source>
        <dbReference type="PROSITE-ProRule" id="PRU00335"/>
    </source>
</evidence>
<dbReference type="FunFam" id="1.10.10.60:FF:000141">
    <property type="entry name" value="TetR family transcriptional regulator"/>
    <property type="match status" value="1"/>
</dbReference>
<dbReference type="AlphaFoldDB" id="A0A3N2C3U2"/>
<gene>
    <name evidence="6" type="ORF">EDD42_2273</name>
</gene>
<dbReference type="RefSeq" id="WP_085513050.1">
    <property type="nucleotide sequence ID" value="NZ_FXAP01000005.1"/>
</dbReference>
<dbReference type="PANTHER" id="PTHR30055:SF237">
    <property type="entry name" value="TRANSCRIPTIONAL REPRESSOR MCE3R"/>
    <property type="match status" value="1"/>
</dbReference>
<evidence type="ECO:0000256" key="3">
    <source>
        <dbReference type="ARBA" id="ARBA00023163"/>
    </source>
</evidence>
<dbReference type="Gene3D" id="1.10.10.60">
    <property type="entry name" value="Homeodomain-like"/>
    <property type="match status" value="1"/>
</dbReference>
<keyword evidence="7" id="KW-1185">Reference proteome</keyword>
<proteinExistence type="predicted"/>
<dbReference type="InterPro" id="IPR050109">
    <property type="entry name" value="HTH-type_TetR-like_transc_reg"/>
</dbReference>
<name>A0A3N2C3U2_9MICO</name>
<evidence type="ECO:0000256" key="2">
    <source>
        <dbReference type="ARBA" id="ARBA00023125"/>
    </source>
</evidence>
<sequence length="210" mass="22553">MTGRDTPSPNPPHLGRSEAKAARRSALLRSAAGLFAERGFAGVSMEDLGTAVGMSGPAVYRHFPSKQAVLAALLVGVSQDLLDGGTREVEQAPDSDRALRSLVTFHVAFALDDPDVIRIQDHDLDSLAPDDRRAVRTLQRRYVERWVDVLTTLHPTIPAADLRVRALAGFGLINSTSHSTSLGRNEAGTPDREAVRSTLERMALAALLAA</sequence>
<keyword evidence="2 4" id="KW-0238">DNA-binding</keyword>
<evidence type="ECO:0000256" key="1">
    <source>
        <dbReference type="ARBA" id="ARBA00023015"/>
    </source>
</evidence>
<comment type="caution">
    <text evidence="6">The sequence shown here is derived from an EMBL/GenBank/DDBJ whole genome shotgun (WGS) entry which is preliminary data.</text>
</comment>
<protein>
    <submittedName>
        <fullName evidence="6">TetR family transcriptional regulator</fullName>
    </submittedName>
</protein>
<dbReference type="GO" id="GO:0000976">
    <property type="term" value="F:transcription cis-regulatory region binding"/>
    <property type="evidence" value="ECO:0007669"/>
    <property type="project" value="TreeGrafter"/>
</dbReference>
<dbReference type="PANTHER" id="PTHR30055">
    <property type="entry name" value="HTH-TYPE TRANSCRIPTIONAL REGULATOR RUTR"/>
    <property type="match status" value="1"/>
</dbReference>
<dbReference type="Pfam" id="PF17932">
    <property type="entry name" value="TetR_C_24"/>
    <property type="match status" value="1"/>
</dbReference>
<evidence type="ECO:0000313" key="6">
    <source>
        <dbReference type="EMBL" id="ROR82185.1"/>
    </source>
</evidence>
<evidence type="ECO:0000313" key="7">
    <source>
        <dbReference type="Proteomes" id="UP000266915"/>
    </source>
</evidence>
<dbReference type="GO" id="GO:0003700">
    <property type="term" value="F:DNA-binding transcription factor activity"/>
    <property type="evidence" value="ECO:0007669"/>
    <property type="project" value="TreeGrafter"/>
</dbReference>
<dbReference type="PROSITE" id="PS50977">
    <property type="entry name" value="HTH_TETR_2"/>
    <property type="match status" value="1"/>
</dbReference>
<dbReference type="InterPro" id="IPR041490">
    <property type="entry name" value="KstR2_TetR_C"/>
</dbReference>
<dbReference type="Pfam" id="PF00440">
    <property type="entry name" value="TetR_N"/>
    <property type="match status" value="1"/>
</dbReference>
<evidence type="ECO:0000259" key="5">
    <source>
        <dbReference type="PROSITE" id="PS50977"/>
    </source>
</evidence>
<organism evidence="6 7">
    <name type="scientific">Plantibacter flavus</name>
    <dbReference type="NCBI Taxonomy" id="150123"/>
    <lineage>
        <taxon>Bacteria</taxon>
        <taxon>Bacillati</taxon>
        <taxon>Actinomycetota</taxon>
        <taxon>Actinomycetes</taxon>
        <taxon>Micrococcales</taxon>
        <taxon>Microbacteriaceae</taxon>
        <taxon>Plantibacter</taxon>
    </lineage>
</organism>
<feature type="DNA-binding region" description="H-T-H motif" evidence="4">
    <location>
        <begin position="44"/>
        <end position="63"/>
    </location>
</feature>
<dbReference type="SUPFAM" id="SSF48498">
    <property type="entry name" value="Tetracyclin repressor-like, C-terminal domain"/>
    <property type="match status" value="1"/>
</dbReference>
<dbReference type="SUPFAM" id="SSF46689">
    <property type="entry name" value="Homeodomain-like"/>
    <property type="match status" value="1"/>
</dbReference>
<feature type="domain" description="HTH tetR-type" evidence="5">
    <location>
        <begin position="21"/>
        <end position="81"/>
    </location>
</feature>
<dbReference type="GO" id="GO:0045892">
    <property type="term" value="P:negative regulation of DNA-templated transcription"/>
    <property type="evidence" value="ECO:0007669"/>
    <property type="project" value="UniProtKB-ARBA"/>
</dbReference>
<keyword evidence="1" id="KW-0805">Transcription regulation</keyword>
<dbReference type="Gene3D" id="1.10.357.10">
    <property type="entry name" value="Tetracycline Repressor, domain 2"/>
    <property type="match status" value="1"/>
</dbReference>